<protein>
    <submittedName>
        <fullName evidence="1">Uncharacterized protein</fullName>
    </submittedName>
</protein>
<proteinExistence type="predicted"/>
<dbReference type="EMBL" id="FNIX01000001">
    <property type="protein sequence ID" value="SDO14370.1"/>
    <property type="molecule type" value="Genomic_DNA"/>
</dbReference>
<gene>
    <name evidence="1" type="ORF">SAMN05421507_1011524</name>
</gene>
<accession>A0A1H0H5K5</accession>
<reference evidence="2" key="1">
    <citation type="submission" date="2016-10" db="EMBL/GenBank/DDBJ databases">
        <authorList>
            <person name="Varghese N."/>
            <person name="Submissions S."/>
        </authorList>
    </citation>
    <scope>NUCLEOTIDE SEQUENCE [LARGE SCALE GENOMIC DNA]</scope>
    <source>
        <strain evidence="2">CGMCC 4.6609</strain>
    </source>
</reference>
<dbReference type="AlphaFoldDB" id="A0A1H0H5K5"/>
<name>A0A1H0H5K5_9PSEU</name>
<evidence type="ECO:0000313" key="1">
    <source>
        <dbReference type="EMBL" id="SDO14370.1"/>
    </source>
</evidence>
<organism evidence="1 2">
    <name type="scientific">Lentzea jiangxiensis</name>
    <dbReference type="NCBI Taxonomy" id="641025"/>
    <lineage>
        <taxon>Bacteria</taxon>
        <taxon>Bacillati</taxon>
        <taxon>Actinomycetota</taxon>
        <taxon>Actinomycetes</taxon>
        <taxon>Pseudonocardiales</taxon>
        <taxon>Pseudonocardiaceae</taxon>
        <taxon>Lentzea</taxon>
    </lineage>
</organism>
<sequence>MLLSPGGVVPLADGAACALVPRRSQVQRRQGVHHPGHRRNAYDHAAASSWRSVAKLDAAGVTDVELTAADLEDLTPDPRTRHRVVLEYEQASARRFWRRCPPGWRFAVDRVRYA</sequence>
<keyword evidence="2" id="KW-1185">Reference proteome</keyword>
<evidence type="ECO:0000313" key="2">
    <source>
        <dbReference type="Proteomes" id="UP000199691"/>
    </source>
</evidence>
<dbReference type="Proteomes" id="UP000199691">
    <property type="component" value="Unassembled WGS sequence"/>
</dbReference>
<dbReference type="STRING" id="641025.SAMN05421507_1011524"/>